<dbReference type="PATRIC" id="fig|1408103.3.peg.3551"/>
<organism evidence="3 4">
    <name type="scientific">Mesobacillus campisalis</name>
    <dbReference type="NCBI Taxonomy" id="1408103"/>
    <lineage>
        <taxon>Bacteria</taxon>
        <taxon>Bacillati</taxon>
        <taxon>Bacillota</taxon>
        <taxon>Bacilli</taxon>
        <taxon>Bacillales</taxon>
        <taxon>Bacillaceae</taxon>
        <taxon>Mesobacillus</taxon>
    </lineage>
</organism>
<name>A0A0M2SR43_9BACI</name>
<dbReference type="Gene3D" id="3.40.50.1400">
    <property type="match status" value="2"/>
</dbReference>
<dbReference type="CDD" id="cd03414">
    <property type="entry name" value="CbiX_SirB_C"/>
    <property type="match status" value="1"/>
</dbReference>
<dbReference type="EMBL" id="LAYY01000018">
    <property type="protein sequence ID" value="KKK37054.1"/>
    <property type="molecule type" value="Genomic_DNA"/>
</dbReference>
<dbReference type="PANTHER" id="PTHR33542">
    <property type="entry name" value="SIROHYDROCHLORIN FERROCHELATASE, CHLOROPLASTIC"/>
    <property type="match status" value="1"/>
</dbReference>
<dbReference type="SUPFAM" id="SSF53800">
    <property type="entry name" value="Chelatase"/>
    <property type="match status" value="1"/>
</dbReference>
<dbReference type="AlphaFoldDB" id="A0A0M2SR43"/>
<dbReference type="OrthoDB" id="9797895at2"/>
<sequence>MEAVLYVCHGSRVPEAREQAVEFIKKCMQKNPAPIQEYCFLELANPSIEEGFVSCVERGAGRIAVIPVLLLTAAHAKEDIPDELRRVSVRYPDVEVRYGRPIGVHEAMVEILIEKLGKTNKEADADSLVLLVGRGSSDPDSKRDLNLIAGQLEQRLKGASVRTCFLTAASPKLPEALNMAQQSRASKVFIIPYLLFTGILMKTIEQAIKEYDTVEKKYILCDYLGYHNNIEGILRERAEEALQSENARFR</sequence>
<reference evidence="3 4" key="1">
    <citation type="submission" date="2015-04" db="EMBL/GenBank/DDBJ databases">
        <title>Taxonomic description and genome sequence of Bacillus campisalis sp. nov., a novel member of the genus Bacillus isolated from solar saltern.</title>
        <authorList>
            <person name="Mathan Kumar R."/>
            <person name="Kaur G."/>
            <person name="Kumar A."/>
            <person name="Singh N.K."/>
            <person name="Kaur N."/>
            <person name="Kumar N."/>
            <person name="Mayilraj S."/>
        </authorList>
    </citation>
    <scope>NUCLEOTIDE SEQUENCE [LARGE SCALE GENOMIC DNA]</scope>
    <source>
        <strain evidence="3 4">SA2-6</strain>
    </source>
</reference>
<evidence type="ECO:0000313" key="4">
    <source>
        <dbReference type="Proteomes" id="UP000034166"/>
    </source>
</evidence>
<evidence type="ECO:0000313" key="3">
    <source>
        <dbReference type="EMBL" id="KKK37054.1"/>
    </source>
</evidence>
<dbReference type="CDD" id="cd03416">
    <property type="entry name" value="CbiX_SirB_N"/>
    <property type="match status" value="1"/>
</dbReference>
<dbReference type="RefSeq" id="WP_046524764.1">
    <property type="nucleotide sequence ID" value="NZ_LAYY01000018.1"/>
</dbReference>
<protein>
    <submittedName>
        <fullName evidence="3">Sirohydrochlorin ferrochelatase</fullName>
    </submittedName>
</protein>
<comment type="caution">
    <text evidence="3">The sequence shown here is derived from an EMBL/GenBank/DDBJ whole genome shotgun (WGS) entry which is preliminary data.</text>
</comment>
<dbReference type="GO" id="GO:0016829">
    <property type="term" value="F:lyase activity"/>
    <property type="evidence" value="ECO:0007669"/>
    <property type="project" value="UniProtKB-KW"/>
</dbReference>
<dbReference type="InterPro" id="IPR002762">
    <property type="entry name" value="CbiX-like"/>
</dbReference>
<evidence type="ECO:0000256" key="2">
    <source>
        <dbReference type="ARBA" id="ARBA00023239"/>
    </source>
</evidence>
<keyword evidence="4" id="KW-1185">Reference proteome</keyword>
<evidence type="ECO:0000256" key="1">
    <source>
        <dbReference type="ARBA" id="ARBA00022723"/>
    </source>
</evidence>
<keyword evidence="2" id="KW-0456">Lyase</keyword>
<dbReference type="Pfam" id="PF01903">
    <property type="entry name" value="CbiX"/>
    <property type="match status" value="2"/>
</dbReference>
<gene>
    <name evidence="3" type="ORF">WQ57_15940</name>
</gene>
<accession>A0A0M2SR43</accession>
<dbReference type="PANTHER" id="PTHR33542:SF3">
    <property type="entry name" value="SIROHYDROCHLORIN FERROCHELATASE, CHLOROPLASTIC"/>
    <property type="match status" value="1"/>
</dbReference>
<proteinExistence type="predicted"/>
<dbReference type="InterPro" id="IPR050963">
    <property type="entry name" value="Sirohydro_Cobaltochel/CbiX"/>
</dbReference>
<keyword evidence="1" id="KW-0479">Metal-binding</keyword>
<dbReference type="GO" id="GO:0046872">
    <property type="term" value="F:metal ion binding"/>
    <property type="evidence" value="ECO:0007669"/>
    <property type="project" value="UniProtKB-KW"/>
</dbReference>
<dbReference type="Proteomes" id="UP000034166">
    <property type="component" value="Unassembled WGS sequence"/>
</dbReference>